<evidence type="ECO:0000313" key="2">
    <source>
        <dbReference type="EMBL" id="CSC65937.1"/>
    </source>
</evidence>
<evidence type="ECO:0000256" key="1">
    <source>
        <dbReference type="SAM" id="Phobius"/>
    </source>
</evidence>
<feature type="transmembrane region" description="Helical" evidence="1">
    <location>
        <begin position="25"/>
        <end position="49"/>
    </location>
</feature>
<dbReference type="AlphaFoldDB" id="A0A655ZD14"/>
<name>A0A655ZD14_VIBCL</name>
<keyword evidence="1" id="KW-0472">Membrane</keyword>
<reference evidence="2 3" key="1">
    <citation type="submission" date="2015-07" db="EMBL/GenBank/DDBJ databases">
        <authorList>
            <consortium name="Pathogen Informatics"/>
        </authorList>
    </citation>
    <scope>NUCLEOTIDE SEQUENCE [LARGE SCALE GENOMIC DNA]</scope>
    <source>
        <strain evidence="2 3">A316</strain>
    </source>
</reference>
<dbReference type="Proteomes" id="UP000041770">
    <property type="component" value="Unassembled WGS sequence"/>
</dbReference>
<evidence type="ECO:0000313" key="3">
    <source>
        <dbReference type="Proteomes" id="UP000041770"/>
    </source>
</evidence>
<organism evidence="2 3">
    <name type="scientific">Vibrio cholerae</name>
    <dbReference type="NCBI Taxonomy" id="666"/>
    <lineage>
        <taxon>Bacteria</taxon>
        <taxon>Pseudomonadati</taxon>
        <taxon>Pseudomonadota</taxon>
        <taxon>Gammaproteobacteria</taxon>
        <taxon>Vibrionales</taxon>
        <taxon>Vibrionaceae</taxon>
        <taxon>Vibrio</taxon>
    </lineage>
</organism>
<accession>A0A655ZD14</accession>
<protein>
    <submittedName>
        <fullName evidence="2">Uncharacterized protein</fullName>
    </submittedName>
</protein>
<dbReference type="EMBL" id="CWQY01000011">
    <property type="protein sequence ID" value="CSC65937.1"/>
    <property type="molecule type" value="Genomic_DNA"/>
</dbReference>
<gene>
    <name evidence="2" type="ORF">ERS013200_01921</name>
</gene>
<keyword evidence="1" id="KW-0812">Transmembrane</keyword>
<proteinExistence type="predicted"/>
<sequence length="51" mass="5631">MLAIIIFFTTRPLLLHPLKIGHQKLRGGFEVLCTAITVVIGTGFALQIIRV</sequence>
<keyword evidence="1" id="KW-1133">Transmembrane helix</keyword>